<organism evidence="1 2">
    <name type="scientific">Ascobolus immersus RN42</name>
    <dbReference type="NCBI Taxonomy" id="1160509"/>
    <lineage>
        <taxon>Eukaryota</taxon>
        <taxon>Fungi</taxon>
        <taxon>Dikarya</taxon>
        <taxon>Ascomycota</taxon>
        <taxon>Pezizomycotina</taxon>
        <taxon>Pezizomycetes</taxon>
        <taxon>Pezizales</taxon>
        <taxon>Ascobolaceae</taxon>
        <taxon>Ascobolus</taxon>
    </lineage>
</organism>
<dbReference type="Proteomes" id="UP000275078">
    <property type="component" value="Unassembled WGS sequence"/>
</dbReference>
<evidence type="ECO:0000313" key="1">
    <source>
        <dbReference type="EMBL" id="RPA81582.1"/>
    </source>
</evidence>
<gene>
    <name evidence="1" type="ORF">BJ508DRAFT_326272</name>
</gene>
<dbReference type="AlphaFoldDB" id="A0A3N4I670"/>
<evidence type="ECO:0000313" key="2">
    <source>
        <dbReference type="Proteomes" id="UP000275078"/>
    </source>
</evidence>
<sequence>MDFVMDAIGQCMNEFSSCDFSAGALCVLVKKLLAEYVVSLGDRLRERFALIPVWHDPEDLNAGEAEKDPLREVLASPQHRQDLRVIHALQNFDTDRLETLLVILRGTFKGSPFASTLPEPHEDSRPISWGWLKREDQDIYTLPGSQLPGRDEDLDNV</sequence>
<dbReference type="EMBL" id="ML119678">
    <property type="protein sequence ID" value="RPA81582.1"/>
    <property type="molecule type" value="Genomic_DNA"/>
</dbReference>
<keyword evidence="2" id="KW-1185">Reference proteome</keyword>
<proteinExistence type="predicted"/>
<protein>
    <submittedName>
        <fullName evidence="1">Uncharacterized protein</fullName>
    </submittedName>
</protein>
<name>A0A3N4I670_ASCIM</name>
<accession>A0A3N4I670</accession>
<reference evidence="1 2" key="1">
    <citation type="journal article" date="2018" name="Nat. Ecol. Evol.">
        <title>Pezizomycetes genomes reveal the molecular basis of ectomycorrhizal truffle lifestyle.</title>
        <authorList>
            <person name="Murat C."/>
            <person name="Payen T."/>
            <person name="Noel B."/>
            <person name="Kuo A."/>
            <person name="Morin E."/>
            <person name="Chen J."/>
            <person name="Kohler A."/>
            <person name="Krizsan K."/>
            <person name="Balestrini R."/>
            <person name="Da Silva C."/>
            <person name="Montanini B."/>
            <person name="Hainaut M."/>
            <person name="Levati E."/>
            <person name="Barry K.W."/>
            <person name="Belfiori B."/>
            <person name="Cichocki N."/>
            <person name="Clum A."/>
            <person name="Dockter R.B."/>
            <person name="Fauchery L."/>
            <person name="Guy J."/>
            <person name="Iotti M."/>
            <person name="Le Tacon F."/>
            <person name="Lindquist E.A."/>
            <person name="Lipzen A."/>
            <person name="Malagnac F."/>
            <person name="Mello A."/>
            <person name="Molinier V."/>
            <person name="Miyauchi S."/>
            <person name="Poulain J."/>
            <person name="Riccioni C."/>
            <person name="Rubini A."/>
            <person name="Sitrit Y."/>
            <person name="Splivallo R."/>
            <person name="Traeger S."/>
            <person name="Wang M."/>
            <person name="Zifcakova L."/>
            <person name="Wipf D."/>
            <person name="Zambonelli A."/>
            <person name="Paolocci F."/>
            <person name="Nowrousian M."/>
            <person name="Ottonello S."/>
            <person name="Baldrian P."/>
            <person name="Spatafora J.W."/>
            <person name="Henrissat B."/>
            <person name="Nagy L.G."/>
            <person name="Aury J.M."/>
            <person name="Wincker P."/>
            <person name="Grigoriev I.V."/>
            <person name="Bonfante P."/>
            <person name="Martin F.M."/>
        </authorList>
    </citation>
    <scope>NUCLEOTIDE SEQUENCE [LARGE SCALE GENOMIC DNA]</scope>
    <source>
        <strain evidence="1 2">RN42</strain>
    </source>
</reference>